<evidence type="ECO:0000313" key="3">
    <source>
        <dbReference type="EMBL" id="GIX73644.1"/>
    </source>
</evidence>
<proteinExistence type="predicted"/>
<sequence>MPSIIPILLFKFLSPTVARVKVKVDGFARQRKKKPQIDYGMKGQPTWAFLMGKPGSQVGHRSRVSLTTAEESRSSTTITTQIERNSFPIPKMLLQP</sequence>
<feature type="chain" id="PRO_5043439175" description="Secreted protein" evidence="2">
    <location>
        <begin position="19"/>
        <end position="96"/>
    </location>
</feature>
<keyword evidence="4" id="KW-1185">Reference proteome</keyword>
<feature type="region of interest" description="Disordered" evidence="1">
    <location>
        <begin position="50"/>
        <end position="78"/>
    </location>
</feature>
<comment type="caution">
    <text evidence="3">The sequence shown here is derived from an EMBL/GenBank/DDBJ whole genome shotgun (WGS) entry which is preliminary data.</text>
</comment>
<dbReference type="EMBL" id="BPLR01019972">
    <property type="protein sequence ID" value="GIX73644.1"/>
    <property type="molecule type" value="Genomic_DNA"/>
</dbReference>
<evidence type="ECO:0000313" key="4">
    <source>
        <dbReference type="Proteomes" id="UP001054945"/>
    </source>
</evidence>
<evidence type="ECO:0000256" key="2">
    <source>
        <dbReference type="SAM" id="SignalP"/>
    </source>
</evidence>
<gene>
    <name evidence="3" type="ORF">CEXT_87961</name>
</gene>
<evidence type="ECO:0000256" key="1">
    <source>
        <dbReference type="SAM" id="MobiDB-lite"/>
    </source>
</evidence>
<name>A0AAV4MMK8_CAEEX</name>
<dbReference type="AlphaFoldDB" id="A0AAV4MMK8"/>
<evidence type="ECO:0008006" key="5">
    <source>
        <dbReference type="Google" id="ProtNLM"/>
    </source>
</evidence>
<dbReference type="Proteomes" id="UP001054945">
    <property type="component" value="Unassembled WGS sequence"/>
</dbReference>
<organism evidence="3 4">
    <name type="scientific">Caerostris extrusa</name>
    <name type="common">Bark spider</name>
    <name type="synonym">Caerostris bankana</name>
    <dbReference type="NCBI Taxonomy" id="172846"/>
    <lineage>
        <taxon>Eukaryota</taxon>
        <taxon>Metazoa</taxon>
        <taxon>Ecdysozoa</taxon>
        <taxon>Arthropoda</taxon>
        <taxon>Chelicerata</taxon>
        <taxon>Arachnida</taxon>
        <taxon>Araneae</taxon>
        <taxon>Araneomorphae</taxon>
        <taxon>Entelegynae</taxon>
        <taxon>Araneoidea</taxon>
        <taxon>Araneidae</taxon>
        <taxon>Caerostris</taxon>
    </lineage>
</organism>
<reference evidence="3 4" key="1">
    <citation type="submission" date="2021-06" db="EMBL/GenBank/DDBJ databases">
        <title>Caerostris extrusa draft genome.</title>
        <authorList>
            <person name="Kono N."/>
            <person name="Arakawa K."/>
        </authorList>
    </citation>
    <scope>NUCLEOTIDE SEQUENCE [LARGE SCALE GENOMIC DNA]</scope>
</reference>
<feature type="signal peptide" evidence="2">
    <location>
        <begin position="1"/>
        <end position="18"/>
    </location>
</feature>
<accession>A0AAV4MMK8</accession>
<protein>
    <recommendedName>
        <fullName evidence="5">Secreted protein</fullName>
    </recommendedName>
</protein>
<keyword evidence="2" id="KW-0732">Signal</keyword>
<feature type="compositionally biased region" description="Polar residues" evidence="1">
    <location>
        <begin position="64"/>
        <end position="78"/>
    </location>
</feature>